<dbReference type="KEGG" id="kqi:F1D05_18205"/>
<reference evidence="8" key="1">
    <citation type="submission" date="2019-09" db="EMBL/GenBank/DDBJ databases">
        <title>Antimicrobial potential of Antarctic Bacteria.</title>
        <authorList>
            <person name="Benaud N."/>
            <person name="Edwards R.J."/>
            <person name="Ferrari B.C."/>
        </authorList>
    </citation>
    <scope>NUCLEOTIDE SEQUENCE [LARGE SCALE GENOMIC DNA]</scope>
    <source>
        <strain evidence="8">SPB151</strain>
    </source>
</reference>
<evidence type="ECO:0000259" key="6">
    <source>
        <dbReference type="PROSITE" id="PS50977"/>
    </source>
</evidence>
<evidence type="ECO:0000256" key="1">
    <source>
        <dbReference type="ARBA" id="ARBA00022491"/>
    </source>
</evidence>
<evidence type="ECO:0000256" key="4">
    <source>
        <dbReference type="ARBA" id="ARBA00023163"/>
    </source>
</evidence>
<dbReference type="EMBL" id="CP043661">
    <property type="protein sequence ID" value="QNE19491.1"/>
    <property type="molecule type" value="Genomic_DNA"/>
</dbReference>
<dbReference type="InterPro" id="IPR036271">
    <property type="entry name" value="Tet_transcr_reg_TetR-rel_C_sf"/>
</dbReference>
<dbReference type="SUPFAM" id="SSF48498">
    <property type="entry name" value="Tetracyclin repressor-like, C-terminal domain"/>
    <property type="match status" value="1"/>
</dbReference>
<protein>
    <submittedName>
        <fullName evidence="7">TetR/AcrR family transcriptional regulator</fullName>
    </submittedName>
</protein>
<name>A0A7G6WZS6_9ACTN</name>
<keyword evidence="2" id="KW-0805">Transcription regulation</keyword>
<evidence type="ECO:0000313" key="7">
    <source>
        <dbReference type="EMBL" id="QNE19491.1"/>
    </source>
</evidence>
<feature type="domain" description="HTH tetR-type" evidence="6">
    <location>
        <begin position="17"/>
        <end position="77"/>
    </location>
</feature>
<dbReference type="PROSITE" id="PS50977">
    <property type="entry name" value="HTH_TETR_2"/>
    <property type="match status" value="1"/>
</dbReference>
<feature type="DNA-binding region" description="H-T-H motif" evidence="5">
    <location>
        <begin position="40"/>
        <end position="59"/>
    </location>
</feature>
<dbReference type="InterPro" id="IPR004111">
    <property type="entry name" value="Repressor_TetR_C"/>
</dbReference>
<proteinExistence type="predicted"/>
<keyword evidence="3 5" id="KW-0238">DNA-binding</keyword>
<dbReference type="PANTHER" id="PTHR30055:SF151">
    <property type="entry name" value="TRANSCRIPTIONAL REGULATORY PROTEIN"/>
    <property type="match status" value="1"/>
</dbReference>
<reference evidence="7 8" key="2">
    <citation type="journal article" date="2020" name="Microbiol. Resour. Announc.">
        <title>Antarctic desert soil bacteria exhibit high novel natural product potential, evaluated through long-read genome sequencing and comparative genomics.</title>
        <authorList>
            <person name="Benaud N."/>
            <person name="Edwards R.J."/>
            <person name="Amos T.G."/>
            <person name="D'Agostino P.M."/>
            <person name="Gutierrez-Chavez C."/>
            <person name="Montgomery K."/>
            <person name="Nicetic I."/>
            <person name="Ferrari B.C."/>
        </authorList>
    </citation>
    <scope>NUCLEOTIDE SEQUENCE [LARGE SCALE GENOMIC DNA]</scope>
    <source>
        <strain evidence="7 8">SPB151</strain>
    </source>
</reference>
<dbReference type="AlphaFoldDB" id="A0A7G6WZS6"/>
<dbReference type="GO" id="GO:0000976">
    <property type="term" value="F:transcription cis-regulatory region binding"/>
    <property type="evidence" value="ECO:0007669"/>
    <property type="project" value="TreeGrafter"/>
</dbReference>
<keyword evidence="8" id="KW-1185">Reference proteome</keyword>
<dbReference type="Gene3D" id="1.10.357.10">
    <property type="entry name" value="Tetracycline Repressor, domain 2"/>
    <property type="match status" value="1"/>
</dbReference>
<dbReference type="GO" id="GO:0003700">
    <property type="term" value="F:DNA-binding transcription factor activity"/>
    <property type="evidence" value="ECO:0007669"/>
    <property type="project" value="TreeGrafter"/>
</dbReference>
<dbReference type="InterPro" id="IPR001647">
    <property type="entry name" value="HTH_TetR"/>
</dbReference>
<evidence type="ECO:0000313" key="8">
    <source>
        <dbReference type="Proteomes" id="UP000515563"/>
    </source>
</evidence>
<organism evidence="7 8">
    <name type="scientific">Kribbella qitaiheensis</name>
    <dbReference type="NCBI Taxonomy" id="1544730"/>
    <lineage>
        <taxon>Bacteria</taxon>
        <taxon>Bacillati</taxon>
        <taxon>Actinomycetota</taxon>
        <taxon>Actinomycetes</taxon>
        <taxon>Propionibacteriales</taxon>
        <taxon>Kribbellaceae</taxon>
        <taxon>Kribbella</taxon>
    </lineage>
</organism>
<dbReference type="SUPFAM" id="SSF46689">
    <property type="entry name" value="Homeodomain-like"/>
    <property type="match status" value="1"/>
</dbReference>
<dbReference type="GO" id="GO:0045892">
    <property type="term" value="P:negative regulation of DNA-templated transcription"/>
    <property type="evidence" value="ECO:0007669"/>
    <property type="project" value="InterPro"/>
</dbReference>
<evidence type="ECO:0000256" key="5">
    <source>
        <dbReference type="PROSITE-ProRule" id="PRU00335"/>
    </source>
</evidence>
<dbReference type="Pfam" id="PF02909">
    <property type="entry name" value="TetR_C_1"/>
    <property type="match status" value="1"/>
</dbReference>
<dbReference type="PANTHER" id="PTHR30055">
    <property type="entry name" value="HTH-TYPE TRANSCRIPTIONAL REGULATOR RUTR"/>
    <property type="match status" value="1"/>
</dbReference>
<dbReference type="Proteomes" id="UP000515563">
    <property type="component" value="Chromosome"/>
</dbReference>
<dbReference type="PRINTS" id="PR00400">
    <property type="entry name" value="TETREPRESSOR"/>
</dbReference>
<dbReference type="InterPro" id="IPR003012">
    <property type="entry name" value="Tet_transcr_reg_TetR"/>
</dbReference>
<evidence type="ECO:0000256" key="2">
    <source>
        <dbReference type="ARBA" id="ARBA00023015"/>
    </source>
</evidence>
<keyword evidence="1" id="KW-0678">Repressor</keyword>
<keyword evidence="4" id="KW-0804">Transcription</keyword>
<evidence type="ECO:0000256" key="3">
    <source>
        <dbReference type="ARBA" id="ARBA00023125"/>
    </source>
</evidence>
<dbReference type="InterPro" id="IPR009057">
    <property type="entry name" value="Homeodomain-like_sf"/>
</dbReference>
<accession>A0A7G6WZS6</accession>
<dbReference type="Gene3D" id="1.10.10.60">
    <property type="entry name" value="Homeodomain-like"/>
    <property type="match status" value="1"/>
</dbReference>
<sequence length="226" mass="24451">MVRPMPRPKAVTPDRTPLSRERVLRSAVAIADAGGIAALTIRSLAEDLGVKPMSVYHHVAGKAEILDSIVDLVFAEIDLPTPGGDWEAEIRRRAHSARQALRRHPWAIGLMESRTSPGPATLKHHDANIGTLRAAGFSVAMTAHAYALIDSFVYGFALQEAALPFEGPDTVAEVAAPMMALFTTGQYPHLVELATEHVLQPGYDFGDEFEFGLTLVLDGLARYLSS</sequence>
<dbReference type="GO" id="GO:0046677">
    <property type="term" value="P:response to antibiotic"/>
    <property type="evidence" value="ECO:0007669"/>
    <property type="project" value="InterPro"/>
</dbReference>
<dbReference type="InterPro" id="IPR050109">
    <property type="entry name" value="HTH-type_TetR-like_transc_reg"/>
</dbReference>
<gene>
    <name evidence="7" type="ORF">F1D05_18205</name>
</gene>
<dbReference type="Pfam" id="PF00440">
    <property type="entry name" value="TetR_N"/>
    <property type="match status" value="1"/>
</dbReference>